<dbReference type="Gene3D" id="2.60.40.1890">
    <property type="entry name" value="PCu(A)C copper chaperone"/>
    <property type="match status" value="1"/>
</dbReference>
<proteinExistence type="predicted"/>
<dbReference type="PANTHER" id="PTHR36302">
    <property type="entry name" value="BLR7088 PROTEIN"/>
    <property type="match status" value="1"/>
</dbReference>
<feature type="region of interest" description="Disordered" evidence="1">
    <location>
        <begin position="154"/>
        <end position="185"/>
    </location>
</feature>
<dbReference type="InterPro" id="IPR058248">
    <property type="entry name" value="Lxx211020-like"/>
</dbReference>
<dbReference type="SUPFAM" id="SSF110087">
    <property type="entry name" value="DR1885-like metal-binding protein"/>
    <property type="match status" value="1"/>
</dbReference>
<feature type="compositionally biased region" description="Basic and acidic residues" evidence="1">
    <location>
        <begin position="168"/>
        <end position="177"/>
    </location>
</feature>
<dbReference type="EMBL" id="UHIA01000003">
    <property type="protein sequence ID" value="SUO91351.1"/>
    <property type="molecule type" value="Genomic_DNA"/>
</dbReference>
<dbReference type="InterPro" id="IPR007410">
    <property type="entry name" value="LpqE-like"/>
</dbReference>
<dbReference type="InterPro" id="IPR036182">
    <property type="entry name" value="PCuAC_sf"/>
</dbReference>
<evidence type="ECO:0000313" key="3">
    <source>
        <dbReference type="EMBL" id="SUO91351.1"/>
    </source>
</evidence>
<dbReference type="AlphaFoldDB" id="A0A380MIT5"/>
<dbReference type="RefSeq" id="WP_115217448.1">
    <property type="nucleotide sequence ID" value="NZ_UHIA01000003.1"/>
</dbReference>
<organism evidence="3 4">
    <name type="scientific">Suttonella indologenes</name>
    <dbReference type="NCBI Taxonomy" id="13276"/>
    <lineage>
        <taxon>Bacteria</taxon>
        <taxon>Pseudomonadati</taxon>
        <taxon>Pseudomonadota</taxon>
        <taxon>Gammaproteobacteria</taxon>
        <taxon>Cardiobacteriales</taxon>
        <taxon>Cardiobacteriaceae</taxon>
        <taxon>Suttonella</taxon>
    </lineage>
</organism>
<evidence type="ECO:0000256" key="1">
    <source>
        <dbReference type="SAM" id="MobiDB-lite"/>
    </source>
</evidence>
<dbReference type="PANTHER" id="PTHR36302:SF1">
    <property type="entry name" value="COPPER CHAPERONE PCU(A)C"/>
    <property type="match status" value="1"/>
</dbReference>
<accession>A0A380MIT5</accession>
<feature type="compositionally biased region" description="Basic residues" evidence="1">
    <location>
        <begin position="158"/>
        <end position="167"/>
    </location>
</feature>
<keyword evidence="4" id="KW-1185">Reference proteome</keyword>
<gene>
    <name evidence="3" type="ORF">NCTC10717_00115</name>
</gene>
<dbReference type="OrthoDB" id="9796962at2"/>
<dbReference type="Pfam" id="PF04314">
    <property type="entry name" value="PCuAC"/>
    <property type="match status" value="1"/>
</dbReference>
<evidence type="ECO:0000256" key="2">
    <source>
        <dbReference type="SAM" id="SignalP"/>
    </source>
</evidence>
<sequence length="185" mass="20459">MKKLALALALALPFAAQAADTASNQLSECYIQEIIPGKNMTGGGFLLQHSGKEQKIVKAEIPSITKTVELHEMIMKDNVMQMQQITEYPLEEGENRFKKGSFHLMLMNVAEDKFPTIGSTHTVKLGLDDGEVLECEAKVLSVSEVMALFETKVESAHAHHHDHHGHSDKHDHEHGDKAAPAVHKH</sequence>
<keyword evidence="2" id="KW-0732">Signal</keyword>
<dbReference type="Proteomes" id="UP000254575">
    <property type="component" value="Unassembled WGS sequence"/>
</dbReference>
<feature type="signal peptide" evidence="2">
    <location>
        <begin position="1"/>
        <end position="18"/>
    </location>
</feature>
<evidence type="ECO:0000313" key="4">
    <source>
        <dbReference type="Proteomes" id="UP000254575"/>
    </source>
</evidence>
<name>A0A380MIT5_9GAMM</name>
<feature type="chain" id="PRO_5016879953" evidence="2">
    <location>
        <begin position="19"/>
        <end position="185"/>
    </location>
</feature>
<reference evidence="3 4" key="1">
    <citation type="submission" date="2018-06" db="EMBL/GenBank/DDBJ databases">
        <authorList>
            <consortium name="Pathogen Informatics"/>
            <person name="Doyle S."/>
        </authorList>
    </citation>
    <scope>NUCLEOTIDE SEQUENCE [LARGE SCALE GENOMIC DNA]</scope>
    <source>
        <strain evidence="3 4">NCTC10717</strain>
    </source>
</reference>
<protein>
    <submittedName>
        <fullName evidence="3">Uncharacterized protein conserved in bacteria</fullName>
    </submittedName>
</protein>